<sequence length="67" mass="8372">MEWKFMVMQRHYRNGVCETGIIERDKFCEEDFPKDKERYEQKFFPCKDFKKAVRELMRRSFTVLPKN</sequence>
<dbReference type="OrthoDB" id="9895295at2"/>
<keyword evidence="2" id="KW-1185">Reference proteome</keyword>
<dbReference type="RefSeq" id="WP_046444539.1">
    <property type="nucleotide sequence ID" value="NZ_LAYJ01000122.1"/>
</dbReference>
<name>A0A0M2NBB5_9FIRM</name>
<evidence type="ECO:0000313" key="2">
    <source>
        <dbReference type="Proteomes" id="UP000034076"/>
    </source>
</evidence>
<dbReference type="Proteomes" id="UP000034076">
    <property type="component" value="Unassembled WGS sequence"/>
</dbReference>
<accession>A0A0M2NBB5</accession>
<gene>
    <name evidence="1" type="ORF">CHK_2739</name>
</gene>
<comment type="caution">
    <text evidence="1">The sequence shown here is derived from an EMBL/GenBank/DDBJ whole genome shotgun (WGS) entry which is preliminary data.</text>
</comment>
<dbReference type="EMBL" id="LAYJ01000122">
    <property type="protein sequence ID" value="KKI49794.1"/>
    <property type="molecule type" value="Genomic_DNA"/>
</dbReference>
<dbReference type="AlphaFoldDB" id="A0A0M2NBB5"/>
<protein>
    <submittedName>
        <fullName evidence="1">Uncharacterized protein</fullName>
    </submittedName>
</protein>
<reference evidence="1 2" key="1">
    <citation type="submission" date="2015-04" db="EMBL/GenBank/DDBJ databases">
        <title>Draft genome sequence of bacteremic isolate Catabacter hongkongensis type strain HKU16T.</title>
        <authorList>
            <person name="Lau S.K."/>
            <person name="Teng J.L."/>
            <person name="Huang Y."/>
            <person name="Curreem S.O."/>
            <person name="Tsui S.K."/>
            <person name="Woo P.C."/>
        </authorList>
    </citation>
    <scope>NUCLEOTIDE SEQUENCE [LARGE SCALE GENOMIC DNA]</scope>
    <source>
        <strain evidence="1 2">HKU16</strain>
    </source>
</reference>
<proteinExistence type="predicted"/>
<organism evidence="1 2">
    <name type="scientific">Christensenella hongkongensis</name>
    <dbReference type="NCBI Taxonomy" id="270498"/>
    <lineage>
        <taxon>Bacteria</taxon>
        <taxon>Bacillati</taxon>
        <taxon>Bacillota</taxon>
        <taxon>Clostridia</taxon>
        <taxon>Christensenellales</taxon>
        <taxon>Christensenellaceae</taxon>
        <taxon>Christensenella</taxon>
    </lineage>
</organism>
<evidence type="ECO:0000313" key="1">
    <source>
        <dbReference type="EMBL" id="KKI49794.1"/>
    </source>
</evidence>